<evidence type="ECO:0000313" key="2">
    <source>
        <dbReference type="EMBL" id="GAL89668.1"/>
    </source>
</evidence>
<evidence type="ECO:0000313" key="1">
    <source>
        <dbReference type="EMBL" id="GAL69082.1"/>
    </source>
</evidence>
<dbReference type="STRING" id="504487.JCM19538_1230"/>
<evidence type="ECO:0000313" key="3">
    <source>
        <dbReference type="Proteomes" id="UP000029641"/>
    </source>
</evidence>
<organism evidence="1 3">
    <name type="scientific">Jejuia pallidilutea</name>
    <dbReference type="NCBI Taxonomy" id="504487"/>
    <lineage>
        <taxon>Bacteria</taxon>
        <taxon>Pseudomonadati</taxon>
        <taxon>Bacteroidota</taxon>
        <taxon>Flavobacteriia</taxon>
        <taxon>Flavobacteriales</taxon>
        <taxon>Flavobacteriaceae</taxon>
        <taxon>Jejuia</taxon>
    </lineage>
</organism>
<name>A0A090WNS7_9FLAO</name>
<dbReference type="EMBL" id="BBNY01000019">
    <property type="protein sequence ID" value="GAL89668.1"/>
    <property type="molecule type" value="Genomic_DNA"/>
</dbReference>
<comment type="caution">
    <text evidence="1">The sequence shown here is derived from an EMBL/GenBank/DDBJ whole genome shotgun (WGS) entry which is preliminary data.</text>
</comment>
<protein>
    <submittedName>
        <fullName evidence="1">Uncharacterized protein</fullName>
    </submittedName>
</protein>
<reference evidence="4" key="1">
    <citation type="journal article" date="2014" name="Genome Announc.">
        <title>Draft Genome Sequence of Marine Flavobacterium Jejuia pallidilutea Strain 11shimoA1 and Pigmentation Mutants.</title>
        <authorList>
            <person name="Takatani N."/>
            <person name="Nakanishi M."/>
            <person name="Meirelles P."/>
            <person name="Mino S."/>
            <person name="Suda W."/>
            <person name="Oshima K."/>
            <person name="Hattori M."/>
            <person name="Ohkuma M."/>
            <person name="Hosokawa M."/>
            <person name="Miyashita K."/>
            <person name="Thompson F.L."/>
            <person name="Niwa A."/>
            <person name="Sawabe T."/>
            <person name="Sawabe T."/>
        </authorList>
    </citation>
    <scope>NUCLEOTIDE SEQUENCE [LARGE SCALE GENOMIC DNA]</scope>
    <source>
        <strain evidence="4">JCM 19538</strain>
    </source>
</reference>
<dbReference type="Proteomes" id="UP000029641">
    <property type="component" value="Unassembled WGS sequence"/>
</dbReference>
<dbReference type="Proteomes" id="UP000030184">
    <property type="component" value="Unassembled WGS sequence"/>
</dbReference>
<accession>A0A090WNS7</accession>
<sequence>MIGANKTQIDFKEIEKVTYYEYMSRTPAHYKIEYNGKKLRFICGGNESEKISSILKINGIETNFYHQKEDVGYR</sequence>
<evidence type="ECO:0000313" key="4">
    <source>
        <dbReference type="Proteomes" id="UP000030184"/>
    </source>
</evidence>
<keyword evidence="4" id="KW-1185">Reference proteome</keyword>
<gene>
    <name evidence="1" type="ORF">JCM19301_2954</name>
    <name evidence="2" type="ORF">JCM19538_1230</name>
</gene>
<dbReference type="EMBL" id="BBNR01000037">
    <property type="protein sequence ID" value="GAL69082.1"/>
    <property type="molecule type" value="Genomic_DNA"/>
</dbReference>
<dbReference type="AlphaFoldDB" id="A0A090WNS7"/>
<proteinExistence type="predicted"/>